<feature type="compositionally biased region" description="Basic and acidic residues" evidence="1">
    <location>
        <begin position="1"/>
        <end position="14"/>
    </location>
</feature>
<gene>
    <name evidence="2" type="ORF">M0R45_006567</name>
</gene>
<evidence type="ECO:0000313" key="2">
    <source>
        <dbReference type="EMBL" id="KAK9951107.1"/>
    </source>
</evidence>
<keyword evidence="3" id="KW-1185">Reference proteome</keyword>
<protein>
    <submittedName>
        <fullName evidence="2">Uncharacterized protein</fullName>
    </submittedName>
</protein>
<dbReference type="Proteomes" id="UP001457282">
    <property type="component" value="Unassembled WGS sequence"/>
</dbReference>
<feature type="region of interest" description="Disordered" evidence="1">
    <location>
        <begin position="92"/>
        <end position="122"/>
    </location>
</feature>
<evidence type="ECO:0000256" key="1">
    <source>
        <dbReference type="SAM" id="MobiDB-lite"/>
    </source>
</evidence>
<accession>A0AAW1YQZ2</accession>
<feature type="region of interest" description="Disordered" evidence="1">
    <location>
        <begin position="1"/>
        <end position="69"/>
    </location>
</feature>
<dbReference type="EMBL" id="JBEDUW010000001">
    <property type="protein sequence ID" value="KAK9951107.1"/>
    <property type="molecule type" value="Genomic_DNA"/>
</dbReference>
<dbReference type="AlphaFoldDB" id="A0AAW1YQZ2"/>
<feature type="compositionally biased region" description="Basic and acidic residues" evidence="1">
    <location>
        <begin position="32"/>
        <end position="65"/>
    </location>
</feature>
<sequence>MQSRDVANRARSREGGNYGRSKERRPRWRQQQGEHGDDGRTDDVWTEHGKGNDDGEASGKQHGLGEADGGWARCRRMCRRDWLGQQRRALVATTRGCDARSRGGSYGVGRAGRHGKWLRTDR</sequence>
<evidence type="ECO:0000313" key="3">
    <source>
        <dbReference type="Proteomes" id="UP001457282"/>
    </source>
</evidence>
<name>A0AAW1YQZ2_RUBAR</name>
<proteinExistence type="predicted"/>
<organism evidence="2 3">
    <name type="scientific">Rubus argutus</name>
    <name type="common">Southern blackberry</name>
    <dbReference type="NCBI Taxonomy" id="59490"/>
    <lineage>
        <taxon>Eukaryota</taxon>
        <taxon>Viridiplantae</taxon>
        <taxon>Streptophyta</taxon>
        <taxon>Embryophyta</taxon>
        <taxon>Tracheophyta</taxon>
        <taxon>Spermatophyta</taxon>
        <taxon>Magnoliopsida</taxon>
        <taxon>eudicotyledons</taxon>
        <taxon>Gunneridae</taxon>
        <taxon>Pentapetalae</taxon>
        <taxon>rosids</taxon>
        <taxon>fabids</taxon>
        <taxon>Rosales</taxon>
        <taxon>Rosaceae</taxon>
        <taxon>Rosoideae</taxon>
        <taxon>Rosoideae incertae sedis</taxon>
        <taxon>Rubus</taxon>
    </lineage>
</organism>
<comment type="caution">
    <text evidence="2">The sequence shown here is derived from an EMBL/GenBank/DDBJ whole genome shotgun (WGS) entry which is preliminary data.</text>
</comment>
<reference evidence="2 3" key="1">
    <citation type="journal article" date="2023" name="G3 (Bethesda)">
        <title>A chromosome-length genome assembly and annotation of blackberry (Rubus argutus, cv. 'Hillquist').</title>
        <authorList>
            <person name="Bruna T."/>
            <person name="Aryal R."/>
            <person name="Dudchenko O."/>
            <person name="Sargent D.J."/>
            <person name="Mead D."/>
            <person name="Buti M."/>
            <person name="Cavallini A."/>
            <person name="Hytonen T."/>
            <person name="Andres J."/>
            <person name="Pham M."/>
            <person name="Weisz D."/>
            <person name="Mascagni F."/>
            <person name="Usai G."/>
            <person name="Natali L."/>
            <person name="Bassil N."/>
            <person name="Fernandez G.E."/>
            <person name="Lomsadze A."/>
            <person name="Armour M."/>
            <person name="Olukolu B."/>
            <person name="Poorten T."/>
            <person name="Britton C."/>
            <person name="Davik J."/>
            <person name="Ashrafi H."/>
            <person name="Aiden E.L."/>
            <person name="Borodovsky M."/>
            <person name="Worthington M."/>
        </authorList>
    </citation>
    <scope>NUCLEOTIDE SEQUENCE [LARGE SCALE GENOMIC DNA]</scope>
    <source>
        <strain evidence="2">PI 553951</strain>
    </source>
</reference>
<feature type="compositionally biased region" description="Basic residues" evidence="1">
    <location>
        <begin position="111"/>
        <end position="122"/>
    </location>
</feature>